<accession>A0A397NNY1</accession>
<dbReference type="AlphaFoldDB" id="A0A397NNY1"/>
<reference evidence="1 2" key="1">
    <citation type="submission" date="2018-08" db="EMBL/GenBank/DDBJ databases">
        <title>Genomic Encyclopedia of Type Strains, Phase IV (KMG-IV): sequencing the most valuable type-strain genomes for metagenomic binning, comparative biology and taxonomic classification.</title>
        <authorList>
            <person name="Goeker M."/>
        </authorList>
    </citation>
    <scope>NUCLEOTIDE SEQUENCE [LARGE SCALE GENOMIC DNA]</scope>
    <source>
        <strain evidence="1 2">DSM 25527</strain>
    </source>
</reference>
<proteinExistence type="predicted"/>
<dbReference type="EMBL" id="QXDC01000008">
    <property type="protein sequence ID" value="RIA35354.1"/>
    <property type="molecule type" value="Genomic_DNA"/>
</dbReference>
<evidence type="ECO:0000313" key="2">
    <source>
        <dbReference type="Proteomes" id="UP000266568"/>
    </source>
</evidence>
<dbReference type="Proteomes" id="UP000266568">
    <property type="component" value="Unassembled WGS sequence"/>
</dbReference>
<evidence type="ECO:0008006" key="3">
    <source>
        <dbReference type="Google" id="ProtNLM"/>
    </source>
</evidence>
<comment type="caution">
    <text evidence="1">The sequence shown here is derived from an EMBL/GenBank/DDBJ whole genome shotgun (WGS) entry which is preliminary data.</text>
</comment>
<dbReference type="Gene3D" id="2.130.10.10">
    <property type="entry name" value="YVTN repeat-like/Quinoprotein amine dehydrogenase"/>
    <property type="match status" value="1"/>
</dbReference>
<gene>
    <name evidence="1" type="ORF">DFR49_4372</name>
</gene>
<keyword evidence="2" id="KW-1185">Reference proteome</keyword>
<organism evidence="1 2">
    <name type="scientific">Hephaestia caeni</name>
    <dbReference type="NCBI Taxonomy" id="645617"/>
    <lineage>
        <taxon>Bacteria</taxon>
        <taxon>Pseudomonadati</taxon>
        <taxon>Pseudomonadota</taxon>
        <taxon>Alphaproteobacteria</taxon>
        <taxon>Sphingomonadales</taxon>
        <taxon>Sphingomonadaceae</taxon>
        <taxon>Hephaestia</taxon>
    </lineage>
</organism>
<dbReference type="SUPFAM" id="SSF82171">
    <property type="entry name" value="DPP6 N-terminal domain-like"/>
    <property type="match status" value="1"/>
</dbReference>
<name>A0A397NNY1_9SPHN</name>
<evidence type="ECO:0000313" key="1">
    <source>
        <dbReference type="EMBL" id="RIA35354.1"/>
    </source>
</evidence>
<dbReference type="InterPro" id="IPR015943">
    <property type="entry name" value="WD40/YVTN_repeat-like_dom_sf"/>
</dbReference>
<protein>
    <recommendedName>
        <fullName evidence="3">WD40 repeat protein</fullName>
    </recommendedName>
</protein>
<dbReference type="RefSeq" id="WP_147373742.1">
    <property type="nucleotide sequence ID" value="NZ_QXDC01000008.1"/>
</dbReference>
<dbReference type="OrthoDB" id="9758793at2"/>
<sequence>MIDPTFFERFPAYTQFGPAVPVVRVSPDGLPAIHRFYDTSPVSPSGRYVAMLRFPFENRLPSPGDEAEVLVVDLKTGEIAYRTPTAAWDTQVGAHVQWGASDKALFFNRIDKKAWQAYGVRVNILTGEECALAGTVYMISPDGRYSATPCLEKIGLVQLGYGAHIPDLTSRENRGAPADDGLFLVDTQSGKSRLLLSFSEMYDQLRHHFKNIKLDNGGFYGFHAKWNPAGDRILFIVRWRKDGSRRYHTQNFLLSIRPDGTDLTMAIDAVRWRAGHHPNWCPDGEHVVMNLSGESHQTLSVRIALFAARAARKLRIPFRPSIAQLRFMTFRYDGSEMRVIAPLHMGSGHPTMHRDGVHLLTDAYPSEPVSYGDGTVPLRLVSIETGNVENIIRIRTLPIVSGRYEELRVDPHPAWDASGRYLVFNGCPDGTRAVFVADMAALVGLGETKTT</sequence>